<evidence type="ECO:0000256" key="1">
    <source>
        <dbReference type="SAM" id="Phobius"/>
    </source>
</evidence>
<keyword evidence="1" id="KW-1133">Transmembrane helix</keyword>
<evidence type="ECO:0000313" key="3">
    <source>
        <dbReference type="Proteomes" id="UP000564677"/>
    </source>
</evidence>
<sequence>MGLAVLLWVLWLVPREADYADRLTCLAALFVAAANSAMVAHLGRIRGAELSGSALWLVMIGVGIAIAIGSFEDWAGLVLPSDGSLTGALAAIAVARWIAVALFLAGLSALAAGWVLWFASRIAGRARAA</sequence>
<accession>A0A7X5V2V0</accession>
<organism evidence="2 3">
    <name type="scientific">Sphingomonas leidyi</name>
    <dbReference type="NCBI Taxonomy" id="68569"/>
    <lineage>
        <taxon>Bacteria</taxon>
        <taxon>Pseudomonadati</taxon>
        <taxon>Pseudomonadota</taxon>
        <taxon>Alphaproteobacteria</taxon>
        <taxon>Sphingomonadales</taxon>
        <taxon>Sphingomonadaceae</taxon>
        <taxon>Sphingomonas</taxon>
    </lineage>
</organism>
<dbReference type="AlphaFoldDB" id="A0A7X5V2V0"/>
<protein>
    <submittedName>
        <fullName evidence="2">Uncharacterized protein</fullName>
    </submittedName>
</protein>
<keyword evidence="1" id="KW-0472">Membrane</keyword>
<keyword evidence="1" id="KW-0812">Transmembrane</keyword>
<keyword evidence="3" id="KW-1185">Reference proteome</keyword>
<feature type="transmembrane region" description="Helical" evidence="1">
    <location>
        <begin position="97"/>
        <end position="119"/>
    </location>
</feature>
<reference evidence="2 3" key="1">
    <citation type="submission" date="2020-03" db="EMBL/GenBank/DDBJ databases">
        <title>Genomic Encyclopedia of Type Strains, Phase IV (KMG-IV): sequencing the most valuable type-strain genomes for metagenomic binning, comparative biology and taxonomic classification.</title>
        <authorList>
            <person name="Goeker M."/>
        </authorList>
    </citation>
    <scope>NUCLEOTIDE SEQUENCE [LARGE SCALE GENOMIC DNA]</scope>
    <source>
        <strain evidence="2 3">DSM 4733</strain>
    </source>
</reference>
<evidence type="ECO:0000313" key="2">
    <source>
        <dbReference type="EMBL" id="NIJ66862.1"/>
    </source>
</evidence>
<feature type="transmembrane region" description="Helical" evidence="1">
    <location>
        <begin position="27"/>
        <end position="43"/>
    </location>
</feature>
<feature type="transmembrane region" description="Helical" evidence="1">
    <location>
        <begin position="55"/>
        <end position="77"/>
    </location>
</feature>
<proteinExistence type="predicted"/>
<dbReference type="Proteomes" id="UP000564677">
    <property type="component" value="Unassembled WGS sequence"/>
</dbReference>
<gene>
    <name evidence="2" type="ORF">FHR20_003838</name>
</gene>
<dbReference type="EMBL" id="JAASQV010000004">
    <property type="protein sequence ID" value="NIJ66862.1"/>
    <property type="molecule type" value="Genomic_DNA"/>
</dbReference>
<name>A0A7X5V2V0_9SPHN</name>
<comment type="caution">
    <text evidence="2">The sequence shown here is derived from an EMBL/GenBank/DDBJ whole genome shotgun (WGS) entry which is preliminary data.</text>
</comment>